<name>A0A2G5K9F0_9RHOB</name>
<gene>
    <name evidence="1" type="ORF">BFP76_00525</name>
</gene>
<comment type="caution">
    <text evidence="1">The sequence shown here is derived from an EMBL/GenBank/DDBJ whole genome shotgun (WGS) entry which is preliminary data.</text>
</comment>
<dbReference type="RefSeq" id="WP_099592036.1">
    <property type="nucleotide sequence ID" value="NZ_MDGM01000009.1"/>
</dbReference>
<dbReference type="InterPro" id="IPR027417">
    <property type="entry name" value="P-loop_NTPase"/>
</dbReference>
<evidence type="ECO:0000313" key="1">
    <source>
        <dbReference type="EMBL" id="PIB25653.1"/>
    </source>
</evidence>
<keyword evidence="2" id="KW-1185">Reference proteome</keyword>
<dbReference type="EMBL" id="MDGM01000009">
    <property type="protein sequence ID" value="PIB25653.1"/>
    <property type="molecule type" value="Genomic_DNA"/>
</dbReference>
<dbReference type="Gene3D" id="3.40.50.300">
    <property type="entry name" value="P-loop containing nucleotide triphosphate hydrolases"/>
    <property type="match status" value="1"/>
</dbReference>
<dbReference type="SUPFAM" id="SSF52540">
    <property type="entry name" value="P-loop containing nucleoside triphosphate hydrolases"/>
    <property type="match status" value="1"/>
</dbReference>
<evidence type="ECO:0008006" key="3">
    <source>
        <dbReference type="Google" id="ProtNLM"/>
    </source>
</evidence>
<proteinExistence type="predicted"/>
<accession>A0A2G5K9F0</accession>
<dbReference type="OrthoDB" id="7831342at2"/>
<reference evidence="1 2" key="1">
    <citation type="submission" date="2016-08" db="EMBL/GenBank/DDBJ databases">
        <title>Draft genome of Amylibacter sp. strain 4G11.</title>
        <authorList>
            <person name="Wong S.-K."/>
            <person name="Hamasaki K."/>
            <person name="Yoshizawa S."/>
        </authorList>
    </citation>
    <scope>NUCLEOTIDE SEQUENCE [LARGE SCALE GENOMIC DNA]</scope>
    <source>
        <strain evidence="1 2">4G11</strain>
    </source>
</reference>
<sequence>MNSPTDPEPWLIITMQRCGGTSLSQFLDACSPHDTAQDEPFLRSRQYGFTTQRHRENPDVDRLKDDLGSVLKKRENIKHCICTAHPDITNILLDLAQELNRPVIMLMRHDEIARFRSLMIAKSTKLWFRNRPKIFNTRVQKLKSGEVTAKPINLEKVASRLIHFMELKAQTLAHIEHIGLSPIRIFYEDFYRPETLAQNAIDLANRLGMECAPDAPHLKRLMNIDPNKHRADIEKLPPNLSAFDEMLKNMQP</sequence>
<organism evidence="1 2">
    <name type="scientific">Paramylibacter kogurei</name>
    <dbReference type="NCBI Taxonomy" id="1889778"/>
    <lineage>
        <taxon>Bacteria</taxon>
        <taxon>Pseudomonadati</taxon>
        <taxon>Pseudomonadota</taxon>
        <taxon>Alphaproteobacteria</taxon>
        <taxon>Rhodobacterales</taxon>
        <taxon>Paracoccaceae</taxon>
        <taxon>Paramylibacter</taxon>
    </lineage>
</organism>
<dbReference type="Proteomes" id="UP000231516">
    <property type="component" value="Unassembled WGS sequence"/>
</dbReference>
<protein>
    <recommendedName>
        <fullName evidence="3">Sulphotransferase Stf0 domain-containing protein</fullName>
    </recommendedName>
</protein>
<evidence type="ECO:0000313" key="2">
    <source>
        <dbReference type="Proteomes" id="UP000231516"/>
    </source>
</evidence>
<dbReference type="AlphaFoldDB" id="A0A2G5K9F0"/>